<evidence type="ECO:0000256" key="1">
    <source>
        <dbReference type="ARBA" id="ARBA00005230"/>
    </source>
</evidence>
<dbReference type="Proteomes" id="UP000528322">
    <property type="component" value="Unassembled WGS sequence"/>
</dbReference>
<evidence type="ECO:0000256" key="3">
    <source>
        <dbReference type="ARBA" id="ARBA00022491"/>
    </source>
</evidence>
<dbReference type="SUPFAM" id="SSF50118">
    <property type="entry name" value="Cell growth inhibitor/plasmid maintenance toxic component"/>
    <property type="match status" value="1"/>
</dbReference>
<dbReference type="RefSeq" id="WP_183732428.1">
    <property type="nucleotide sequence ID" value="NZ_JACHID010000009.1"/>
</dbReference>
<proteinExistence type="inferred from homology"/>
<evidence type="ECO:0000256" key="7">
    <source>
        <dbReference type="ARBA" id="ARBA00033135"/>
    </source>
</evidence>
<dbReference type="GO" id="GO:0008657">
    <property type="term" value="F:DNA topoisomerase type II (double strand cut, ATP-hydrolyzing) inhibitor activity"/>
    <property type="evidence" value="ECO:0007669"/>
    <property type="project" value="InterPro"/>
</dbReference>
<dbReference type="InterPro" id="IPR002712">
    <property type="entry name" value="CcdB"/>
</dbReference>
<dbReference type="GO" id="GO:0006276">
    <property type="term" value="P:plasmid maintenance"/>
    <property type="evidence" value="ECO:0007669"/>
    <property type="project" value="InterPro"/>
</dbReference>
<evidence type="ECO:0000256" key="4">
    <source>
        <dbReference type="ARBA" id="ARBA00023015"/>
    </source>
</evidence>
<keyword evidence="3" id="KW-0678">Repressor</keyword>
<keyword evidence="4" id="KW-0805">Transcription regulation</keyword>
<keyword evidence="9" id="KW-1185">Reference proteome</keyword>
<comment type="similarity">
    <text evidence="1">Belongs to the CcdB toxin family.</text>
</comment>
<gene>
    <name evidence="8" type="ORF">HNR37_001584</name>
</gene>
<comment type="caution">
    <text evidence="8">The sequence shown here is derived from an EMBL/GenBank/DDBJ whole genome shotgun (WGS) entry which is preliminary data.</text>
</comment>
<dbReference type="AlphaFoldDB" id="A0A7W7Y596"/>
<dbReference type="EMBL" id="JACHID010000009">
    <property type="protein sequence ID" value="MBB5022252.1"/>
    <property type="molecule type" value="Genomic_DNA"/>
</dbReference>
<dbReference type="InterPro" id="IPR011067">
    <property type="entry name" value="Plasmid_toxin/cell-grow_inhib"/>
</dbReference>
<evidence type="ECO:0000256" key="2">
    <source>
        <dbReference type="ARBA" id="ARBA00015075"/>
    </source>
</evidence>
<evidence type="ECO:0000256" key="6">
    <source>
        <dbReference type="ARBA" id="ARBA00029628"/>
    </source>
</evidence>
<dbReference type="Gene3D" id="2.30.30.110">
    <property type="match status" value="1"/>
</dbReference>
<evidence type="ECO:0000313" key="9">
    <source>
        <dbReference type="Proteomes" id="UP000528322"/>
    </source>
</evidence>
<reference evidence="8 9" key="1">
    <citation type="submission" date="2020-08" db="EMBL/GenBank/DDBJ databases">
        <title>Genomic Encyclopedia of Type Strains, Phase IV (KMG-IV): sequencing the most valuable type-strain genomes for metagenomic binning, comparative biology and taxonomic classification.</title>
        <authorList>
            <person name="Goeker M."/>
        </authorList>
    </citation>
    <scope>NUCLEOTIDE SEQUENCE [LARGE SCALE GENOMIC DNA]</scope>
    <source>
        <strain evidence="8 9">DSM 22071</strain>
    </source>
</reference>
<dbReference type="Pfam" id="PF01845">
    <property type="entry name" value="CcdB"/>
    <property type="match status" value="1"/>
</dbReference>
<sequence>MARFDVYQNPHGSGYLLDIQADLLTGLNTRTVVPLMPKLHAPQPAQILNPEFVISGEVHVMVTQFMAAVPTTILANPVVNLRTEHERIVAAIDFLMQGF</sequence>
<accession>A0A7W7Y596</accession>
<evidence type="ECO:0000256" key="5">
    <source>
        <dbReference type="ARBA" id="ARBA00023163"/>
    </source>
</evidence>
<organism evidence="8 9">
    <name type="scientific">Desulfurispira natronophila</name>
    <dbReference type="NCBI Taxonomy" id="682562"/>
    <lineage>
        <taxon>Bacteria</taxon>
        <taxon>Pseudomonadati</taxon>
        <taxon>Chrysiogenota</taxon>
        <taxon>Chrysiogenia</taxon>
        <taxon>Chrysiogenales</taxon>
        <taxon>Chrysiogenaceae</taxon>
        <taxon>Desulfurispira</taxon>
    </lineage>
</organism>
<evidence type="ECO:0000313" key="8">
    <source>
        <dbReference type="EMBL" id="MBB5022252.1"/>
    </source>
</evidence>
<name>A0A7W7Y596_9BACT</name>
<protein>
    <recommendedName>
        <fullName evidence="2">Toxin CcdB</fullName>
    </recommendedName>
    <alternativeName>
        <fullName evidence="7">Cytotoxic protein CcdB</fullName>
    </alternativeName>
    <alternativeName>
        <fullName evidence="6">Protein LetD</fullName>
    </alternativeName>
</protein>
<keyword evidence="5" id="KW-0804">Transcription</keyword>